<comment type="similarity">
    <text evidence="4">Belongs to the Nudix hydrolase family.</text>
</comment>
<name>A0A6N6JH99_9RHOB</name>
<keyword evidence="3 4" id="KW-0378">Hydrolase</keyword>
<evidence type="ECO:0000313" key="7">
    <source>
        <dbReference type="Proteomes" id="UP000436822"/>
    </source>
</evidence>
<evidence type="ECO:0000256" key="2">
    <source>
        <dbReference type="ARBA" id="ARBA00001946"/>
    </source>
</evidence>
<feature type="domain" description="Nudix hydrolase" evidence="5">
    <location>
        <begin position="1"/>
        <end position="136"/>
    </location>
</feature>
<organism evidence="6 7">
    <name type="scientific">Litoreibacter roseus</name>
    <dbReference type="NCBI Taxonomy" id="2601869"/>
    <lineage>
        <taxon>Bacteria</taxon>
        <taxon>Pseudomonadati</taxon>
        <taxon>Pseudomonadota</taxon>
        <taxon>Alphaproteobacteria</taxon>
        <taxon>Rhodobacterales</taxon>
        <taxon>Roseobacteraceae</taxon>
        <taxon>Litoreibacter</taxon>
    </lineage>
</organism>
<dbReference type="AlphaFoldDB" id="A0A6N6JH99"/>
<dbReference type="CDD" id="cd03671">
    <property type="entry name" value="NUDIX_Ap4A_hydrolase_plant_like"/>
    <property type="match status" value="1"/>
</dbReference>
<evidence type="ECO:0000313" key="6">
    <source>
        <dbReference type="EMBL" id="GFE64592.1"/>
    </source>
</evidence>
<dbReference type="GO" id="GO:0019693">
    <property type="term" value="P:ribose phosphate metabolic process"/>
    <property type="evidence" value="ECO:0007669"/>
    <property type="project" value="TreeGrafter"/>
</dbReference>
<comment type="caution">
    <text evidence="6">The sequence shown here is derived from an EMBL/GenBank/DDBJ whole genome shotgun (WGS) entry which is preliminary data.</text>
</comment>
<comment type="cofactor">
    <cofactor evidence="2">
        <name>Mg(2+)</name>
        <dbReference type="ChEBI" id="CHEBI:18420"/>
    </cofactor>
</comment>
<dbReference type="InterPro" id="IPR020084">
    <property type="entry name" value="NUDIX_hydrolase_CS"/>
</dbReference>
<dbReference type="Pfam" id="PF00293">
    <property type="entry name" value="NUDIX"/>
    <property type="match status" value="1"/>
</dbReference>
<dbReference type="InterPro" id="IPR000086">
    <property type="entry name" value="NUDIX_hydrolase_dom"/>
</dbReference>
<dbReference type="InterPro" id="IPR015797">
    <property type="entry name" value="NUDIX_hydrolase-like_dom_sf"/>
</dbReference>
<dbReference type="PROSITE" id="PS51462">
    <property type="entry name" value="NUDIX"/>
    <property type="match status" value="1"/>
</dbReference>
<dbReference type="PANTHER" id="PTHR11839">
    <property type="entry name" value="UDP/ADP-SUGAR PYROPHOSPHATASE"/>
    <property type="match status" value="1"/>
</dbReference>
<accession>A0A6N6JH99</accession>
<dbReference type="SUPFAM" id="SSF55811">
    <property type="entry name" value="Nudix"/>
    <property type="match status" value="1"/>
</dbReference>
<protein>
    <submittedName>
        <fullName evidence="6">RNA pyrophosphohydrolase</fullName>
    </submittedName>
</protein>
<dbReference type="PROSITE" id="PS00893">
    <property type="entry name" value="NUDIX_BOX"/>
    <property type="match status" value="1"/>
</dbReference>
<dbReference type="PANTHER" id="PTHR11839:SF22">
    <property type="entry name" value="NUDIX HYDROLASE 26, CHLOROPLASTIC"/>
    <property type="match status" value="1"/>
</dbReference>
<dbReference type="Proteomes" id="UP000436822">
    <property type="component" value="Unassembled WGS sequence"/>
</dbReference>
<dbReference type="NCBIfam" id="NF001936">
    <property type="entry name" value="PRK00714.1-3"/>
    <property type="match status" value="1"/>
</dbReference>
<dbReference type="Gene3D" id="3.90.79.10">
    <property type="entry name" value="Nucleoside Triphosphate Pyrophosphohydrolase"/>
    <property type="match status" value="1"/>
</dbReference>
<comment type="cofactor">
    <cofactor evidence="1">
        <name>Mn(2+)</name>
        <dbReference type="ChEBI" id="CHEBI:29035"/>
    </cofactor>
</comment>
<dbReference type="GO" id="GO:0008893">
    <property type="term" value="F:guanosine-3',5'-bis(diphosphate) 3'-diphosphatase activity"/>
    <property type="evidence" value="ECO:0007669"/>
    <property type="project" value="TreeGrafter"/>
</dbReference>
<reference evidence="6 7" key="1">
    <citation type="submission" date="2019-12" db="EMBL/GenBank/DDBJ databases">
        <title>Litoreibacter badius sp. nov., a novel bacteriochlorophyll a-containing bacterium in the genus Litoreibacter.</title>
        <authorList>
            <person name="Kanamuro M."/>
            <person name="Takabe Y."/>
            <person name="Mori K."/>
            <person name="Takaichi S."/>
            <person name="Hanada S."/>
        </authorList>
    </citation>
    <scope>NUCLEOTIDE SEQUENCE [LARGE SCALE GENOMIC DNA]</scope>
    <source>
        <strain evidence="6 7">K6</strain>
    </source>
</reference>
<dbReference type="EMBL" id="BLJE01000002">
    <property type="protein sequence ID" value="GFE64592.1"/>
    <property type="molecule type" value="Genomic_DNA"/>
</dbReference>
<sequence>MLANKDGKIFVGERLDTPEAWQMPQGGIDEGETPETAAFRELEEEIGVSAHDVIVVGQTSDWVNYDFPPEIVAKVANGRFRGQTQMWFLMRLSANDDAINIETKYPEFGRWRWADINTIVGEIVPFKRPVYEKVVAEFRDMI</sequence>
<dbReference type="GO" id="GO:0034432">
    <property type="term" value="F:bis(5'-adenosyl)-pentaphosphatase activity"/>
    <property type="evidence" value="ECO:0007669"/>
    <property type="project" value="TreeGrafter"/>
</dbReference>
<keyword evidence="7" id="KW-1185">Reference proteome</keyword>
<evidence type="ECO:0000256" key="1">
    <source>
        <dbReference type="ARBA" id="ARBA00001936"/>
    </source>
</evidence>
<dbReference type="InterPro" id="IPR020476">
    <property type="entry name" value="Nudix_hydrolase"/>
</dbReference>
<evidence type="ECO:0000256" key="4">
    <source>
        <dbReference type="RuleBase" id="RU003476"/>
    </source>
</evidence>
<dbReference type="InterPro" id="IPR022927">
    <property type="entry name" value="RppH"/>
</dbReference>
<proteinExistence type="inferred from homology"/>
<dbReference type="NCBIfam" id="NF001938">
    <property type="entry name" value="PRK00714.1-5"/>
    <property type="match status" value="1"/>
</dbReference>
<dbReference type="NCBIfam" id="NF001937">
    <property type="entry name" value="PRK00714.1-4"/>
    <property type="match status" value="1"/>
</dbReference>
<gene>
    <name evidence="6" type="primary">rppH</name>
    <name evidence="6" type="ORF">KIN_16660</name>
</gene>
<evidence type="ECO:0000259" key="5">
    <source>
        <dbReference type="PROSITE" id="PS51462"/>
    </source>
</evidence>
<dbReference type="GO" id="GO:0006753">
    <property type="term" value="P:nucleoside phosphate metabolic process"/>
    <property type="evidence" value="ECO:0007669"/>
    <property type="project" value="TreeGrafter"/>
</dbReference>
<dbReference type="PRINTS" id="PR00502">
    <property type="entry name" value="NUDIXFAMILY"/>
</dbReference>
<evidence type="ECO:0000256" key="3">
    <source>
        <dbReference type="ARBA" id="ARBA00022801"/>
    </source>
</evidence>